<dbReference type="Proteomes" id="UP000223738">
    <property type="component" value="Segment"/>
</dbReference>
<proteinExistence type="predicted"/>
<reference evidence="1 2" key="1">
    <citation type="submission" date="2016-03" db="EMBL/GenBank/DDBJ databases">
        <title>Characterization of pf16 and phiPMW: Two novel phages infecting Pseudomonas putida PpG1.</title>
        <authorList>
            <person name="Magill D.J."/>
            <person name="Krylov V.N."/>
            <person name="Allen C.C.R."/>
            <person name="McGrath J.W."/>
            <person name="Quinn J.P."/>
            <person name="Kulakov L.A."/>
        </authorList>
    </citation>
    <scope>NUCLEOTIDE SEQUENCE [LARGE SCALE GENOMIC DNA]</scope>
</reference>
<organism evidence="1 2">
    <name type="scientific">Pseudomonas phage phiPMW</name>
    <dbReference type="NCBI Taxonomy" id="1815582"/>
    <lineage>
        <taxon>Viruses</taxon>
        <taxon>Duplodnaviria</taxon>
        <taxon>Heunggongvirae</taxon>
        <taxon>Uroviricota</taxon>
        <taxon>Caudoviricetes</taxon>
        <taxon>Plaisancevirus</taxon>
        <taxon>Plaisancevirus PMW</taxon>
    </lineage>
</organism>
<sequence>MIINFIAIRSDDPYTASVDGDKITIEGEVFDFTPLPEGATLPASAISSPRFFGSVSRHGGAIEVTLFSPHGANAPASSRQNSTKTVLFGEVPFPEYDTVQEEPVYEEEV</sequence>
<accession>A0A1S5R1H2</accession>
<gene>
    <name evidence="1" type="ORF">PMW_147</name>
</gene>
<dbReference type="EMBL" id="KU862660">
    <property type="protein sequence ID" value="ANA49272.1"/>
    <property type="molecule type" value="Genomic_DNA"/>
</dbReference>
<keyword evidence="2" id="KW-1185">Reference proteome</keyword>
<evidence type="ECO:0000313" key="1">
    <source>
        <dbReference type="EMBL" id="ANA49272.1"/>
    </source>
</evidence>
<name>A0A1S5R1H2_9CAUD</name>
<protein>
    <submittedName>
        <fullName evidence="1">Uncharacterized protein</fullName>
    </submittedName>
</protein>
<evidence type="ECO:0000313" key="2">
    <source>
        <dbReference type="Proteomes" id="UP000223738"/>
    </source>
</evidence>
<dbReference type="OrthoDB" id="24714at10239"/>